<dbReference type="Proteomes" id="UP000054217">
    <property type="component" value="Unassembled WGS sequence"/>
</dbReference>
<dbReference type="AlphaFoldDB" id="A0A0C3PXS8"/>
<gene>
    <name evidence="2" type="ORF">M404DRAFT_117533</name>
</gene>
<proteinExistence type="predicted"/>
<keyword evidence="3" id="KW-1185">Reference proteome</keyword>
<accession>A0A0C3PXS8</accession>
<feature type="non-terminal residue" evidence="2">
    <location>
        <position position="1"/>
    </location>
</feature>
<reference evidence="3" key="2">
    <citation type="submission" date="2015-01" db="EMBL/GenBank/DDBJ databases">
        <title>Evolutionary Origins and Diversification of the Mycorrhizal Mutualists.</title>
        <authorList>
            <consortium name="DOE Joint Genome Institute"/>
            <consortium name="Mycorrhizal Genomics Consortium"/>
            <person name="Kohler A."/>
            <person name="Kuo A."/>
            <person name="Nagy L.G."/>
            <person name="Floudas D."/>
            <person name="Copeland A."/>
            <person name="Barry K.W."/>
            <person name="Cichocki N."/>
            <person name="Veneault-Fourrey C."/>
            <person name="LaButti K."/>
            <person name="Lindquist E.A."/>
            <person name="Lipzen A."/>
            <person name="Lundell T."/>
            <person name="Morin E."/>
            <person name="Murat C."/>
            <person name="Riley R."/>
            <person name="Ohm R."/>
            <person name="Sun H."/>
            <person name="Tunlid A."/>
            <person name="Henrissat B."/>
            <person name="Grigoriev I.V."/>
            <person name="Hibbett D.S."/>
            <person name="Martin F."/>
        </authorList>
    </citation>
    <scope>NUCLEOTIDE SEQUENCE [LARGE SCALE GENOMIC DNA]</scope>
    <source>
        <strain evidence="3">Marx 270</strain>
    </source>
</reference>
<name>A0A0C3PXS8_PISTI</name>
<evidence type="ECO:0000313" key="2">
    <source>
        <dbReference type="EMBL" id="KIO13824.1"/>
    </source>
</evidence>
<reference evidence="2 3" key="1">
    <citation type="submission" date="2014-04" db="EMBL/GenBank/DDBJ databases">
        <authorList>
            <consortium name="DOE Joint Genome Institute"/>
            <person name="Kuo A."/>
            <person name="Kohler A."/>
            <person name="Costa M.D."/>
            <person name="Nagy L.G."/>
            <person name="Floudas D."/>
            <person name="Copeland A."/>
            <person name="Barry K.W."/>
            <person name="Cichocki N."/>
            <person name="Veneault-Fourrey C."/>
            <person name="LaButti K."/>
            <person name="Lindquist E.A."/>
            <person name="Lipzen A."/>
            <person name="Lundell T."/>
            <person name="Morin E."/>
            <person name="Murat C."/>
            <person name="Sun H."/>
            <person name="Tunlid A."/>
            <person name="Henrissat B."/>
            <person name="Grigoriev I.V."/>
            <person name="Hibbett D.S."/>
            <person name="Martin F."/>
            <person name="Nordberg H.P."/>
            <person name="Cantor M.N."/>
            <person name="Hua S.X."/>
        </authorList>
    </citation>
    <scope>NUCLEOTIDE SEQUENCE [LARGE SCALE GENOMIC DNA]</scope>
    <source>
        <strain evidence="2 3">Marx 270</strain>
    </source>
</reference>
<dbReference type="HOGENOM" id="CLU_175960_0_0_1"/>
<dbReference type="GO" id="GO:0006357">
    <property type="term" value="P:regulation of transcription by RNA polymerase II"/>
    <property type="evidence" value="ECO:0007669"/>
    <property type="project" value="TreeGrafter"/>
</dbReference>
<dbReference type="GO" id="GO:0000183">
    <property type="term" value="P:rDNA heterochromatin formation"/>
    <property type="evidence" value="ECO:0007669"/>
    <property type="project" value="TreeGrafter"/>
</dbReference>
<evidence type="ECO:0000313" key="3">
    <source>
        <dbReference type="Proteomes" id="UP000054217"/>
    </source>
</evidence>
<dbReference type="InParanoid" id="A0A0C3PXS8"/>
<feature type="non-terminal residue" evidence="2">
    <location>
        <position position="87"/>
    </location>
</feature>
<organism evidence="2 3">
    <name type="scientific">Pisolithus tinctorius Marx 270</name>
    <dbReference type="NCBI Taxonomy" id="870435"/>
    <lineage>
        <taxon>Eukaryota</taxon>
        <taxon>Fungi</taxon>
        <taxon>Dikarya</taxon>
        <taxon>Basidiomycota</taxon>
        <taxon>Agaricomycotina</taxon>
        <taxon>Agaricomycetes</taxon>
        <taxon>Agaricomycetidae</taxon>
        <taxon>Boletales</taxon>
        <taxon>Sclerodermatineae</taxon>
        <taxon>Pisolithaceae</taxon>
        <taxon>Pisolithus</taxon>
    </lineage>
</organism>
<dbReference type="PANTHER" id="PTHR39147:SF1">
    <property type="entry name" value="PROTEIN SPT21"/>
    <property type="match status" value="1"/>
</dbReference>
<dbReference type="OrthoDB" id="3199820at2759"/>
<dbReference type="InterPro" id="IPR042403">
    <property type="entry name" value="Spt21/Ams2"/>
</dbReference>
<sequence length="87" mass="9594">VRVLYTINSSPQYILAKIHEPVPVIRCAYAQQLPEGHDVTQPQYAQAPLKACLTAICNSSPELLQDSSRDFSLYVLDPLEAQPAPSN</sequence>
<protein>
    <recommendedName>
        <fullName evidence="1">Ams2/SPT21 N-terminal domain-containing protein</fullName>
    </recommendedName>
</protein>
<dbReference type="GO" id="GO:0030466">
    <property type="term" value="P:silent mating-type cassette heterochromatin formation"/>
    <property type="evidence" value="ECO:0007669"/>
    <property type="project" value="TreeGrafter"/>
</dbReference>
<dbReference type="EMBL" id="KN831945">
    <property type="protein sequence ID" value="KIO13824.1"/>
    <property type="molecule type" value="Genomic_DNA"/>
</dbReference>
<dbReference type="Pfam" id="PF25823">
    <property type="entry name" value="Ams2-SPT21_N"/>
    <property type="match status" value="1"/>
</dbReference>
<feature type="domain" description="Ams2/SPT21 N-terminal" evidence="1">
    <location>
        <begin position="2"/>
        <end position="80"/>
    </location>
</feature>
<evidence type="ECO:0000259" key="1">
    <source>
        <dbReference type="Pfam" id="PF25823"/>
    </source>
</evidence>
<dbReference type="InterPro" id="IPR057725">
    <property type="entry name" value="Ams2-SPT21_N"/>
</dbReference>
<dbReference type="PANTHER" id="PTHR39147">
    <property type="entry name" value="PROTEIN SPT21"/>
    <property type="match status" value="1"/>
</dbReference>